<evidence type="ECO:0000256" key="1">
    <source>
        <dbReference type="SAM" id="MobiDB-lite"/>
    </source>
</evidence>
<keyword evidence="4" id="KW-1185">Reference proteome</keyword>
<feature type="compositionally biased region" description="Basic and acidic residues" evidence="1">
    <location>
        <begin position="35"/>
        <end position="60"/>
    </location>
</feature>
<name>A0AAN9V296_9PEZI</name>
<evidence type="ECO:0000313" key="3">
    <source>
        <dbReference type="EMBL" id="KAK7753179.1"/>
    </source>
</evidence>
<feature type="transmembrane region" description="Helical" evidence="2">
    <location>
        <begin position="93"/>
        <end position="115"/>
    </location>
</feature>
<evidence type="ECO:0000313" key="4">
    <source>
        <dbReference type="Proteomes" id="UP001320420"/>
    </source>
</evidence>
<keyword evidence="2" id="KW-1133">Transmembrane helix</keyword>
<comment type="caution">
    <text evidence="3">The sequence shown here is derived from an EMBL/GenBank/DDBJ whole genome shotgun (WGS) entry which is preliminary data.</text>
</comment>
<keyword evidence="2" id="KW-0472">Membrane</keyword>
<dbReference type="AlphaFoldDB" id="A0AAN9V296"/>
<dbReference type="Proteomes" id="UP001320420">
    <property type="component" value="Unassembled WGS sequence"/>
</dbReference>
<reference evidence="3 4" key="1">
    <citation type="submission" date="2024-02" db="EMBL/GenBank/DDBJ databases">
        <title>De novo assembly and annotation of 12 fungi associated with fruit tree decline syndrome in Ontario, Canada.</title>
        <authorList>
            <person name="Sulman M."/>
            <person name="Ellouze W."/>
            <person name="Ilyukhin E."/>
        </authorList>
    </citation>
    <scope>NUCLEOTIDE SEQUENCE [LARGE SCALE GENOMIC DNA]</scope>
    <source>
        <strain evidence="3 4">M11/M66-122</strain>
    </source>
</reference>
<feature type="region of interest" description="Disordered" evidence="1">
    <location>
        <begin position="1"/>
        <end position="89"/>
    </location>
</feature>
<dbReference type="EMBL" id="JAKJXP020000031">
    <property type="protein sequence ID" value="KAK7753179.1"/>
    <property type="molecule type" value="Genomic_DNA"/>
</dbReference>
<organism evidence="3 4">
    <name type="scientific">Diatrype stigma</name>
    <dbReference type="NCBI Taxonomy" id="117547"/>
    <lineage>
        <taxon>Eukaryota</taxon>
        <taxon>Fungi</taxon>
        <taxon>Dikarya</taxon>
        <taxon>Ascomycota</taxon>
        <taxon>Pezizomycotina</taxon>
        <taxon>Sordariomycetes</taxon>
        <taxon>Xylariomycetidae</taxon>
        <taxon>Xylariales</taxon>
        <taxon>Diatrypaceae</taxon>
        <taxon>Diatrype</taxon>
    </lineage>
</organism>
<proteinExistence type="predicted"/>
<sequence>MAANSSDPESQRRISSDEQTPLLGDRRASASASETEEHHDNDHEQQQQQHEQTRLLENGDGRGSPSLLPRDEHEQAALLEPPPEKRQRTRSWWAWRVFWAILAAAVLAVFIKGWIDADNTQVSDCLSD</sequence>
<keyword evidence="2" id="KW-0812">Transmembrane</keyword>
<protein>
    <submittedName>
        <fullName evidence="3">Uncharacterized protein</fullName>
    </submittedName>
</protein>
<gene>
    <name evidence="3" type="ORF">SLS62_004912</name>
</gene>
<evidence type="ECO:0000256" key="2">
    <source>
        <dbReference type="SAM" id="Phobius"/>
    </source>
</evidence>
<accession>A0AAN9V296</accession>